<dbReference type="AlphaFoldDB" id="M3YQ74"/>
<evidence type="ECO:0000313" key="2">
    <source>
        <dbReference type="Ensembl" id="ENSMPUP00000013482.1"/>
    </source>
</evidence>
<name>M3YQ74_MUSPF</name>
<dbReference type="HOGENOM" id="CLU_2412664_0_0_1"/>
<protein>
    <submittedName>
        <fullName evidence="2">Uncharacterized protein</fullName>
    </submittedName>
</protein>
<organism evidence="2">
    <name type="scientific">Mustela putorius furo</name>
    <name type="common">European domestic ferret</name>
    <name type="synonym">Mustela furo</name>
    <dbReference type="NCBI Taxonomy" id="9669"/>
    <lineage>
        <taxon>Eukaryota</taxon>
        <taxon>Metazoa</taxon>
        <taxon>Chordata</taxon>
        <taxon>Craniata</taxon>
        <taxon>Vertebrata</taxon>
        <taxon>Euteleostomi</taxon>
        <taxon>Mammalia</taxon>
        <taxon>Eutheria</taxon>
        <taxon>Laurasiatheria</taxon>
        <taxon>Carnivora</taxon>
        <taxon>Caniformia</taxon>
        <taxon>Musteloidea</taxon>
        <taxon>Mustelidae</taxon>
        <taxon>Mustelinae</taxon>
        <taxon>Mustela</taxon>
    </lineage>
</organism>
<proteinExistence type="predicted"/>
<reference evidence="2" key="1">
    <citation type="submission" date="2024-06" db="UniProtKB">
        <authorList>
            <consortium name="Ensembl"/>
        </authorList>
    </citation>
    <scope>IDENTIFICATION</scope>
</reference>
<dbReference type="Ensembl" id="ENSMPUT00000013698.1">
    <property type="protein sequence ID" value="ENSMPUP00000013482.1"/>
    <property type="gene ID" value="ENSMPUG00000013585.1"/>
</dbReference>
<feature type="region of interest" description="Disordered" evidence="1">
    <location>
        <begin position="67"/>
        <end position="92"/>
    </location>
</feature>
<dbReference type="InParanoid" id="M3YQ74"/>
<evidence type="ECO:0000256" key="1">
    <source>
        <dbReference type="SAM" id="MobiDB-lite"/>
    </source>
</evidence>
<feature type="compositionally biased region" description="Basic residues" evidence="1">
    <location>
        <begin position="75"/>
        <end position="92"/>
    </location>
</feature>
<accession>M3YQ74</accession>
<dbReference type="EMBL" id="AEYP01066167">
    <property type="status" value="NOT_ANNOTATED_CDS"/>
    <property type="molecule type" value="Genomic_DNA"/>
</dbReference>
<sequence length="92" mass="10278">MRCGYEVVAYLNVIITGSDFIACKEQMATLAALTHHSVCLPGSAAPVGAGAFVLKTQTQAGLQPCSCQEEEEKERKKRRRRKEKKKKKKRLQ</sequence>